<accession>A0A8H9BZ43</accession>
<dbReference type="Pfam" id="PF00078">
    <property type="entry name" value="RVT_1"/>
    <property type="match status" value="1"/>
</dbReference>
<dbReference type="InterPro" id="IPR051083">
    <property type="entry name" value="GrpII_Intron_Splice-Mob/Def"/>
</dbReference>
<dbReference type="InterPro" id="IPR000477">
    <property type="entry name" value="RT_dom"/>
</dbReference>
<feature type="domain" description="Reverse transcriptase" evidence="1">
    <location>
        <begin position="53"/>
        <end position="280"/>
    </location>
</feature>
<evidence type="ECO:0000313" key="3">
    <source>
        <dbReference type="Proteomes" id="UP000600220"/>
    </source>
</evidence>
<dbReference type="EMBL" id="AAXKXX010000022">
    <property type="protein sequence ID" value="EGQ4385648.1"/>
    <property type="molecule type" value="Genomic_DNA"/>
</dbReference>
<evidence type="ECO:0000259" key="1">
    <source>
        <dbReference type="PROSITE" id="PS50878"/>
    </source>
</evidence>
<keyword evidence="2" id="KW-0808">Transferase</keyword>
<name>A0A8H9BZ43_STAPS</name>
<keyword evidence="2" id="KW-0548">Nucleotidyltransferase</keyword>
<reference evidence="2 3" key="1">
    <citation type="submission" date="2018-11" db="EMBL/GenBank/DDBJ databases">
        <authorList>
            <consortium name="Veterinary Laboratory Investigation and Response Network"/>
        </authorList>
    </citation>
    <scope>NUCLEOTIDE SEQUENCE [LARGE SCALE GENOMIC DNA]</scope>
    <source>
        <strain evidence="2 3">SPSE-18-VL-LA-PA-Ryan-0021</strain>
    </source>
</reference>
<dbReference type="SUPFAM" id="SSF56672">
    <property type="entry name" value="DNA/RNA polymerases"/>
    <property type="match status" value="1"/>
</dbReference>
<evidence type="ECO:0000313" key="2">
    <source>
        <dbReference type="EMBL" id="EGQ4385648.1"/>
    </source>
</evidence>
<protein>
    <submittedName>
        <fullName evidence="2">Group II intron reverse transcriptase/maturase</fullName>
        <ecNumber evidence="2">2.7.7.49</ecNumber>
    </submittedName>
</protein>
<dbReference type="InterPro" id="IPR030931">
    <property type="entry name" value="Group_II_RT_mat"/>
</dbReference>
<dbReference type="Pfam" id="PF08388">
    <property type="entry name" value="GIIM"/>
    <property type="match status" value="1"/>
</dbReference>
<dbReference type="AlphaFoldDB" id="A0A8H9BZ43"/>
<dbReference type="PANTHER" id="PTHR34047:SF8">
    <property type="entry name" value="PROTEIN YKFC"/>
    <property type="match status" value="1"/>
</dbReference>
<sequence length="447" mass="51646">MYRKSPSLMELVVRPENIEKAIKKVKKNKGAPGIDGMKVSELHAHFAQYFSQITKKLLDGSYQPQAVRKVQIPKPNGKMRVLGIPVARDRVIQQAIRQVIEPGIDRTFSNHSHGFRPHRSTGTALKQCADYYEEGYKIAVDCDLKQCFDMLNHDKLMYLFERHVQDKSISTFIRRSLQVGAIDLSGEVTERKIGAPQGGVIPPLLCNIYLHELDKELEKRGHRFVRYADDFVIFVRTKRAGERVMTSVTKFIEKQLKLVVNEEKSKVGAVTRLKFLSCLITKVNGVCRFRPTMEAKRNLIRTLRKITKRNRPGTFKDIIIEINQVTRGWINDFGRGFIRGFIETTQSWLNRRLRQLILKRWKRVRTKYKMLRQYGLDHRSAMKIAQSRKKILAIIEYARGSSCTYNKITLKVGINTVSPACRVGLRKILNRRVRNRTLGGVRGRIVN</sequence>
<dbReference type="InterPro" id="IPR013597">
    <property type="entry name" value="Mat_intron_G2"/>
</dbReference>
<keyword evidence="3" id="KW-1185">Reference proteome</keyword>
<gene>
    <name evidence="2" type="primary">ltrA</name>
    <name evidence="2" type="ORF">EGV54_11310</name>
</gene>
<dbReference type="Proteomes" id="UP000600220">
    <property type="component" value="Unassembled WGS sequence"/>
</dbReference>
<keyword evidence="2" id="KW-0695">RNA-directed DNA polymerase</keyword>
<proteinExistence type="predicted"/>
<organism evidence="2 3">
    <name type="scientific">Staphylococcus pseudintermedius</name>
    <dbReference type="NCBI Taxonomy" id="283734"/>
    <lineage>
        <taxon>Bacteria</taxon>
        <taxon>Bacillati</taxon>
        <taxon>Bacillota</taxon>
        <taxon>Bacilli</taxon>
        <taxon>Bacillales</taxon>
        <taxon>Staphylococcaceae</taxon>
        <taxon>Staphylococcus</taxon>
        <taxon>Staphylococcus intermedius group</taxon>
    </lineage>
</organism>
<dbReference type="NCBIfam" id="TIGR04416">
    <property type="entry name" value="group_II_RT_mat"/>
    <property type="match status" value="1"/>
</dbReference>
<dbReference type="CDD" id="cd01651">
    <property type="entry name" value="RT_G2_intron"/>
    <property type="match status" value="1"/>
</dbReference>
<dbReference type="EC" id="2.7.7.49" evidence="2"/>
<comment type="caution">
    <text evidence="2">The sequence shown here is derived from an EMBL/GenBank/DDBJ whole genome shotgun (WGS) entry which is preliminary data.</text>
</comment>
<dbReference type="GO" id="GO:0003964">
    <property type="term" value="F:RNA-directed DNA polymerase activity"/>
    <property type="evidence" value="ECO:0007669"/>
    <property type="project" value="UniProtKB-KW"/>
</dbReference>
<dbReference type="InterPro" id="IPR043502">
    <property type="entry name" value="DNA/RNA_pol_sf"/>
</dbReference>
<dbReference type="PANTHER" id="PTHR34047">
    <property type="entry name" value="NUCLEAR INTRON MATURASE 1, MITOCHONDRIAL-RELATED"/>
    <property type="match status" value="1"/>
</dbReference>
<dbReference type="PROSITE" id="PS50878">
    <property type="entry name" value="RT_POL"/>
    <property type="match status" value="1"/>
</dbReference>